<dbReference type="SUPFAM" id="SSF54909">
    <property type="entry name" value="Dimeric alpha+beta barrel"/>
    <property type="match status" value="1"/>
</dbReference>
<dbReference type="InterPro" id="IPR011008">
    <property type="entry name" value="Dimeric_a/b-barrel"/>
</dbReference>
<name>A0A399R5M5_9PROT</name>
<feature type="domain" description="DUF1330" evidence="1">
    <location>
        <begin position="48"/>
        <end position="129"/>
    </location>
</feature>
<dbReference type="PANTHER" id="PTHR40257:SF1">
    <property type="entry name" value="DUF1330 DOMAIN-CONTAINING PROTEIN"/>
    <property type="match status" value="1"/>
</dbReference>
<keyword evidence="3" id="KW-1185">Reference proteome</keyword>
<dbReference type="Proteomes" id="UP000266385">
    <property type="component" value="Unassembled WGS sequence"/>
</dbReference>
<proteinExistence type="predicted"/>
<dbReference type="OrthoDB" id="8909581at2"/>
<dbReference type="AlphaFoldDB" id="A0A399R5M5"/>
<accession>A0A399R5M5</accession>
<dbReference type="Gene3D" id="3.30.70.100">
    <property type="match status" value="1"/>
</dbReference>
<organism evidence="2 3">
    <name type="scientific">Henriciella mobilis</name>
    <dbReference type="NCBI Taxonomy" id="2305467"/>
    <lineage>
        <taxon>Bacteria</taxon>
        <taxon>Pseudomonadati</taxon>
        <taxon>Pseudomonadota</taxon>
        <taxon>Alphaproteobacteria</taxon>
        <taxon>Hyphomonadales</taxon>
        <taxon>Hyphomonadaceae</taxon>
        <taxon>Henriciella</taxon>
    </lineage>
</organism>
<dbReference type="PANTHER" id="PTHR40257">
    <property type="match status" value="1"/>
</dbReference>
<comment type="caution">
    <text evidence="2">The sequence shown here is derived from an EMBL/GenBank/DDBJ whole genome shotgun (WGS) entry which is preliminary data.</text>
</comment>
<evidence type="ECO:0000313" key="3">
    <source>
        <dbReference type="Proteomes" id="UP000266385"/>
    </source>
</evidence>
<sequence>MQVVNELLPTDPKQVEALMQAGPDGPIYMLNLLKFKEKAEYEDGRETSMTGREAYEIYGRAVAGVLEQFGGRAILAMDVNFLAIGKVESLWDEVAIAQYPDRKAMIAMSMSEAWQAISIHRTAGLEGQLNIECTIPPDMRDSAWAKRLLEGTG</sequence>
<evidence type="ECO:0000259" key="1">
    <source>
        <dbReference type="Pfam" id="PF07045"/>
    </source>
</evidence>
<protein>
    <submittedName>
        <fullName evidence="2">DUF1330 domain-containing protein</fullName>
    </submittedName>
</protein>
<dbReference type="EMBL" id="QWFX01000016">
    <property type="protein sequence ID" value="RIJ26926.1"/>
    <property type="molecule type" value="Genomic_DNA"/>
</dbReference>
<evidence type="ECO:0000313" key="2">
    <source>
        <dbReference type="EMBL" id="RIJ26926.1"/>
    </source>
</evidence>
<gene>
    <name evidence="2" type="ORF">D1223_18545</name>
</gene>
<dbReference type="Pfam" id="PF07045">
    <property type="entry name" value="DUF1330"/>
    <property type="match status" value="1"/>
</dbReference>
<dbReference type="InterPro" id="IPR010753">
    <property type="entry name" value="DUF1330"/>
</dbReference>
<reference evidence="2 3" key="1">
    <citation type="submission" date="2018-08" db="EMBL/GenBank/DDBJ databases">
        <title>Henriciella mobilis sp. nov., isolated from seawater.</title>
        <authorList>
            <person name="Cheng H."/>
            <person name="Wu Y.-H."/>
            <person name="Xu X.-W."/>
            <person name="Guo L.-L."/>
        </authorList>
    </citation>
    <scope>NUCLEOTIDE SEQUENCE [LARGE SCALE GENOMIC DNA]</scope>
    <source>
        <strain evidence="2 3">JN25</strain>
    </source>
</reference>
<dbReference type="RefSeq" id="WP_119377819.1">
    <property type="nucleotide sequence ID" value="NZ_QWFX01000016.1"/>
</dbReference>